<dbReference type="VEuPathDB" id="FungiDB:MELLADRAFT_91595"/>
<sequence>MIPAFKDHAHDSLIPELRALASDDRVPSSPAVQVTTPERTGHWSIYVELWLDQGFYHNVEHGISRHVEAFGFLSTLKLAAISGAIDRVEDEIHDIGSNLTESQDVIAYTQMLLRSCDSEVTLHRQLYKRQLKISLRKYKHFMRTLNHYHKVIANLRSIHSEETKRTCDVEDSQAAGPDTPEST</sequence>
<name>F4RZL7_MELLP</name>
<dbReference type="InParanoid" id="F4RZL7"/>
<reference evidence="3" key="1">
    <citation type="journal article" date="2011" name="Proc. Natl. Acad. Sci. U.S.A.">
        <title>Obligate biotrophy features unraveled by the genomic analysis of rust fungi.</title>
        <authorList>
            <person name="Duplessis S."/>
            <person name="Cuomo C.A."/>
            <person name="Lin Y.-C."/>
            <person name="Aerts A."/>
            <person name="Tisserant E."/>
            <person name="Veneault-Fourrey C."/>
            <person name="Joly D.L."/>
            <person name="Hacquard S."/>
            <person name="Amselem J."/>
            <person name="Cantarel B.L."/>
            <person name="Chiu R."/>
            <person name="Coutinho P.M."/>
            <person name="Feau N."/>
            <person name="Field M."/>
            <person name="Frey P."/>
            <person name="Gelhaye E."/>
            <person name="Goldberg J."/>
            <person name="Grabherr M.G."/>
            <person name="Kodira C.D."/>
            <person name="Kohler A."/>
            <person name="Kuees U."/>
            <person name="Lindquist E.A."/>
            <person name="Lucas S.M."/>
            <person name="Mago R."/>
            <person name="Mauceli E."/>
            <person name="Morin E."/>
            <person name="Murat C."/>
            <person name="Pangilinan J.L."/>
            <person name="Park R."/>
            <person name="Pearson M."/>
            <person name="Quesneville H."/>
            <person name="Rouhier N."/>
            <person name="Sakthikumar S."/>
            <person name="Salamov A.A."/>
            <person name="Schmutz J."/>
            <person name="Selles B."/>
            <person name="Shapiro H."/>
            <person name="Tanguay P."/>
            <person name="Tuskan G.A."/>
            <person name="Henrissat B."/>
            <person name="Van de Peer Y."/>
            <person name="Rouze P."/>
            <person name="Ellis J.G."/>
            <person name="Dodds P.N."/>
            <person name="Schein J.E."/>
            <person name="Zhong S."/>
            <person name="Hamelin R.C."/>
            <person name="Grigoriev I.V."/>
            <person name="Szabo L.J."/>
            <person name="Martin F."/>
        </authorList>
    </citation>
    <scope>NUCLEOTIDE SEQUENCE [LARGE SCALE GENOMIC DNA]</scope>
    <source>
        <strain evidence="3">98AG31 / pathotype 3-4-7</strain>
    </source>
</reference>
<evidence type="ECO:0000313" key="3">
    <source>
        <dbReference type="Proteomes" id="UP000001072"/>
    </source>
</evidence>
<dbReference type="OrthoDB" id="2510903at2759"/>
<gene>
    <name evidence="2" type="ORF">MELLADRAFT_91595</name>
</gene>
<dbReference type="AlphaFoldDB" id="F4RZL7"/>
<proteinExistence type="predicted"/>
<dbReference type="GeneID" id="18935966"/>
<dbReference type="KEGG" id="mlr:MELLADRAFT_91595"/>
<dbReference type="EMBL" id="GL883133">
    <property type="protein sequence ID" value="EGG02167.1"/>
    <property type="molecule type" value="Genomic_DNA"/>
</dbReference>
<evidence type="ECO:0000313" key="2">
    <source>
        <dbReference type="EMBL" id="EGG02167.1"/>
    </source>
</evidence>
<dbReference type="RefSeq" id="XP_007414704.1">
    <property type="nucleotide sequence ID" value="XM_007414642.1"/>
</dbReference>
<dbReference type="Proteomes" id="UP000001072">
    <property type="component" value="Unassembled WGS sequence"/>
</dbReference>
<evidence type="ECO:0000256" key="1">
    <source>
        <dbReference type="SAM" id="MobiDB-lite"/>
    </source>
</evidence>
<keyword evidence="3" id="KW-1185">Reference proteome</keyword>
<accession>F4RZL7</accession>
<organism evidence="3">
    <name type="scientific">Melampsora larici-populina (strain 98AG31 / pathotype 3-4-7)</name>
    <name type="common">Poplar leaf rust fungus</name>
    <dbReference type="NCBI Taxonomy" id="747676"/>
    <lineage>
        <taxon>Eukaryota</taxon>
        <taxon>Fungi</taxon>
        <taxon>Dikarya</taxon>
        <taxon>Basidiomycota</taxon>
        <taxon>Pucciniomycotina</taxon>
        <taxon>Pucciniomycetes</taxon>
        <taxon>Pucciniales</taxon>
        <taxon>Melampsoraceae</taxon>
        <taxon>Melampsora</taxon>
    </lineage>
</organism>
<protein>
    <submittedName>
        <fullName evidence="2">Uncharacterized protein</fullName>
    </submittedName>
</protein>
<feature type="region of interest" description="Disordered" evidence="1">
    <location>
        <begin position="164"/>
        <end position="183"/>
    </location>
</feature>
<dbReference type="HOGENOM" id="CLU_097248_1_0_1"/>